<accession>A0A7G2DX44</accession>
<evidence type="ECO:0000256" key="1">
    <source>
        <dbReference type="SAM" id="SignalP"/>
    </source>
</evidence>
<sequence length="85" mass="9425">MGHLKLSSSTPTLLIVLLILHFLMVSADFTRTRVNYAMNREATEGNQAGGFNQRARINHGSYRGPRKHLVNPTVADVYTVPESSV</sequence>
<evidence type="ECO:0000313" key="2">
    <source>
        <dbReference type="EMBL" id="CAD5314245.1"/>
    </source>
</evidence>
<gene>
    <name evidence="2" type="ORF">AT9943_LOCUS2692</name>
</gene>
<dbReference type="Proteomes" id="UP000516314">
    <property type="component" value="Chromosome 1"/>
</dbReference>
<proteinExistence type="predicted"/>
<protein>
    <submittedName>
        <fullName evidence="2">(thale cress) hypothetical protein</fullName>
    </submittedName>
</protein>
<organism evidence="2 3">
    <name type="scientific">Arabidopsis thaliana</name>
    <name type="common">Mouse-ear cress</name>
    <dbReference type="NCBI Taxonomy" id="3702"/>
    <lineage>
        <taxon>Eukaryota</taxon>
        <taxon>Viridiplantae</taxon>
        <taxon>Streptophyta</taxon>
        <taxon>Embryophyta</taxon>
        <taxon>Tracheophyta</taxon>
        <taxon>Spermatophyta</taxon>
        <taxon>Magnoliopsida</taxon>
        <taxon>eudicotyledons</taxon>
        <taxon>Gunneridae</taxon>
        <taxon>Pentapetalae</taxon>
        <taxon>rosids</taxon>
        <taxon>malvids</taxon>
        <taxon>Brassicales</taxon>
        <taxon>Brassicaceae</taxon>
        <taxon>Camelineae</taxon>
        <taxon>Arabidopsis</taxon>
    </lineage>
</organism>
<evidence type="ECO:0000313" key="3">
    <source>
        <dbReference type="Proteomes" id="UP000516314"/>
    </source>
</evidence>
<keyword evidence="1" id="KW-0732">Signal</keyword>
<dbReference type="AlphaFoldDB" id="A0A7G2DX44"/>
<feature type="signal peptide" evidence="1">
    <location>
        <begin position="1"/>
        <end position="27"/>
    </location>
</feature>
<name>A0A7G2DX44_ARATH</name>
<reference evidence="2 3" key="1">
    <citation type="submission" date="2020-09" db="EMBL/GenBank/DDBJ databases">
        <authorList>
            <person name="Ashkenazy H."/>
        </authorList>
    </citation>
    <scope>NUCLEOTIDE SEQUENCE [LARGE SCALE GENOMIC DNA]</scope>
    <source>
        <strain evidence="3">cv. Cdm-0</strain>
    </source>
</reference>
<dbReference type="EMBL" id="LR881466">
    <property type="protein sequence ID" value="CAD5314245.1"/>
    <property type="molecule type" value="Genomic_DNA"/>
</dbReference>
<feature type="chain" id="PRO_5028867313" evidence="1">
    <location>
        <begin position="28"/>
        <end position="85"/>
    </location>
</feature>